<sequence length="137" mass="15593">MAGSHGSYIIAGKTIANEYWLRTSQPGVAQFRTDWRWKYEHDGNEALQKAEFKPCLGEFIDCTYRSDTAFQSAISPILHPPSQPLIHTTACSRPPRRLHRHLPRRSRQLQALGHGHSAHQGLVRRRGGVYQGVPQER</sequence>
<keyword evidence="3" id="KW-1185">Reference proteome</keyword>
<accession>A0A433QSP8</accession>
<evidence type="ECO:0000313" key="3">
    <source>
        <dbReference type="Proteomes" id="UP000274822"/>
    </source>
</evidence>
<gene>
    <name evidence="2" type="ORF">BC938DRAFT_474167</name>
</gene>
<dbReference type="AlphaFoldDB" id="A0A433QSP8"/>
<reference evidence="2 3" key="1">
    <citation type="journal article" date="2018" name="New Phytol.">
        <title>Phylogenomics of Endogonaceae and evolution of mycorrhizas within Mucoromycota.</title>
        <authorList>
            <person name="Chang Y."/>
            <person name="Desiro A."/>
            <person name="Na H."/>
            <person name="Sandor L."/>
            <person name="Lipzen A."/>
            <person name="Clum A."/>
            <person name="Barry K."/>
            <person name="Grigoriev I.V."/>
            <person name="Martin F.M."/>
            <person name="Stajich J.E."/>
            <person name="Smith M.E."/>
            <person name="Bonito G."/>
            <person name="Spatafora J.W."/>
        </authorList>
    </citation>
    <scope>NUCLEOTIDE SEQUENCE [LARGE SCALE GENOMIC DNA]</scope>
    <source>
        <strain evidence="2 3">AD002</strain>
    </source>
</reference>
<proteinExistence type="predicted"/>
<organism evidence="2 3">
    <name type="scientific">Jimgerdemannia flammicorona</name>
    <dbReference type="NCBI Taxonomy" id="994334"/>
    <lineage>
        <taxon>Eukaryota</taxon>
        <taxon>Fungi</taxon>
        <taxon>Fungi incertae sedis</taxon>
        <taxon>Mucoromycota</taxon>
        <taxon>Mucoromycotina</taxon>
        <taxon>Endogonomycetes</taxon>
        <taxon>Endogonales</taxon>
        <taxon>Endogonaceae</taxon>
        <taxon>Jimgerdemannia</taxon>
    </lineage>
</organism>
<protein>
    <submittedName>
        <fullName evidence="2">Uncharacterized protein</fullName>
    </submittedName>
</protein>
<evidence type="ECO:0000256" key="1">
    <source>
        <dbReference type="SAM" id="MobiDB-lite"/>
    </source>
</evidence>
<name>A0A433QSP8_9FUNG</name>
<feature type="region of interest" description="Disordered" evidence="1">
    <location>
        <begin position="110"/>
        <end position="137"/>
    </location>
</feature>
<dbReference type="EMBL" id="RBNJ01001744">
    <property type="protein sequence ID" value="RUS32812.1"/>
    <property type="molecule type" value="Genomic_DNA"/>
</dbReference>
<evidence type="ECO:0000313" key="2">
    <source>
        <dbReference type="EMBL" id="RUS32812.1"/>
    </source>
</evidence>
<dbReference type="Proteomes" id="UP000274822">
    <property type="component" value="Unassembled WGS sequence"/>
</dbReference>
<comment type="caution">
    <text evidence="2">The sequence shown here is derived from an EMBL/GenBank/DDBJ whole genome shotgun (WGS) entry which is preliminary data.</text>
</comment>